<dbReference type="InterPro" id="IPR008861">
    <property type="entry name" value="GpX-like"/>
</dbReference>
<sequence>MIVYSLQNETLDQICWRTFGRTAGIVERLYRDNPRLCELPLRLPHGTAVNVPEQASAATRQRINLWD</sequence>
<dbReference type="EMBL" id="VHKY01000006">
    <property type="protein sequence ID" value="TZE48761.1"/>
    <property type="molecule type" value="Genomic_DNA"/>
</dbReference>
<organism evidence="1 2">
    <name type="scientific">Escherichia coli</name>
    <dbReference type="NCBI Taxonomy" id="562"/>
    <lineage>
        <taxon>Bacteria</taxon>
        <taxon>Pseudomonadati</taxon>
        <taxon>Pseudomonadota</taxon>
        <taxon>Gammaproteobacteria</taxon>
        <taxon>Enterobacterales</taxon>
        <taxon>Enterobacteriaceae</taxon>
        <taxon>Escherichia</taxon>
    </lineage>
</organism>
<dbReference type="RefSeq" id="WP_097420944.1">
    <property type="nucleotide sequence ID" value="NZ_BFOY01000021.1"/>
</dbReference>
<name>A0A4Y8GP16_ECOLX</name>
<dbReference type="AlphaFoldDB" id="A0A4Y8GP16"/>
<gene>
    <name evidence="1" type="ORF">FKO60_11580</name>
</gene>
<reference evidence="1 2" key="1">
    <citation type="submission" date="2019-06" db="EMBL/GenBank/DDBJ databases">
        <title>The presence and diversity of blaCTX-M among Escherichia coli from urban wastewater and feedlot cattle, in Alberta, Canada.</title>
        <authorList>
            <person name="Cormier A.C."/>
            <person name="Chalmer G."/>
            <person name="Cook S.R."/>
            <person name="Zaheer R."/>
            <person name="Hannon S.J."/>
            <person name="Booker C.W."/>
            <person name="Read R."/>
            <person name="Gow S.P."/>
            <person name="Mcallister T.A."/>
            <person name="Boerlin P."/>
        </authorList>
    </citation>
    <scope>NUCLEOTIDE SEQUENCE [LARGE SCALE GENOMIC DNA]</scope>
    <source>
        <strain evidence="1 2">347</strain>
    </source>
</reference>
<proteinExistence type="predicted"/>
<evidence type="ECO:0000313" key="1">
    <source>
        <dbReference type="EMBL" id="TZE48761.1"/>
    </source>
</evidence>
<accession>A0A4Y8GP16</accession>
<dbReference type="Pfam" id="PF05489">
    <property type="entry name" value="Phage_tail_X"/>
    <property type="match status" value="1"/>
</dbReference>
<protein>
    <submittedName>
        <fullName evidence="1">Phage tail protein</fullName>
    </submittedName>
</protein>
<dbReference type="Proteomes" id="UP000324120">
    <property type="component" value="Unassembled WGS sequence"/>
</dbReference>
<comment type="caution">
    <text evidence="1">The sequence shown here is derived from an EMBL/GenBank/DDBJ whole genome shotgun (WGS) entry which is preliminary data.</text>
</comment>
<evidence type="ECO:0000313" key="2">
    <source>
        <dbReference type="Proteomes" id="UP000324120"/>
    </source>
</evidence>